<dbReference type="AlphaFoldDB" id="A0A0N4VC33"/>
<evidence type="ECO:0000313" key="1">
    <source>
        <dbReference type="EMBL" id="VDD92846.1"/>
    </source>
</evidence>
<keyword evidence="2" id="KW-1185">Reference proteome</keyword>
<reference evidence="3" key="1">
    <citation type="submission" date="2017-02" db="UniProtKB">
        <authorList>
            <consortium name="WormBaseParasite"/>
        </authorList>
    </citation>
    <scope>IDENTIFICATION</scope>
</reference>
<evidence type="ECO:0000313" key="3">
    <source>
        <dbReference type="WBParaSite" id="EVEC_0000811201-mRNA-1"/>
    </source>
</evidence>
<gene>
    <name evidence="1" type="ORF">EVEC_LOCUS7597</name>
</gene>
<evidence type="ECO:0000313" key="2">
    <source>
        <dbReference type="Proteomes" id="UP000274131"/>
    </source>
</evidence>
<proteinExistence type="predicted"/>
<protein>
    <submittedName>
        <fullName evidence="3">Nucleoporin NUP53</fullName>
    </submittedName>
</protein>
<sequence>MKSSINSSTVSATTNAFSNKLHTGHQKIVPSGYSLNRFPLGNLSSTDIVRKDKQGSNFSSYFTSGSANFWDSTVPKKMTTSYGNIDLKQRPRDVVLSTRNPVFYNMRSTCSSDSDGCYENVIASKSDSVSSNNYTDHNNTAATAFVSPITNGNNISNVGRSADIDCSLAVLNANKLLLSSMNGCTKMEYRPITQTVPIKMQSVNGEHTKY</sequence>
<accession>A0A0N4VC33</accession>
<organism evidence="3">
    <name type="scientific">Enterobius vermicularis</name>
    <name type="common">Human pinworm</name>
    <dbReference type="NCBI Taxonomy" id="51028"/>
    <lineage>
        <taxon>Eukaryota</taxon>
        <taxon>Metazoa</taxon>
        <taxon>Ecdysozoa</taxon>
        <taxon>Nematoda</taxon>
        <taxon>Chromadorea</taxon>
        <taxon>Rhabditida</taxon>
        <taxon>Spirurina</taxon>
        <taxon>Oxyuridomorpha</taxon>
        <taxon>Oxyuroidea</taxon>
        <taxon>Oxyuridae</taxon>
        <taxon>Enterobius</taxon>
    </lineage>
</organism>
<reference evidence="1 2" key="2">
    <citation type="submission" date="2018-10" db="EMBL/GenBank/DDBJ databases">
        <authorList>
            <consortium name="Pathogen Informatics"/>
        </authorList>
    </citation>
    <scope>NUCLEOTIDE SEQUENCE [LARGE SCALE GENOMIC DNA]</scope>
</reference>
<dbReference type="Proteomes" id="UP000274131">
    <property type="component" value="Unassembled WGS sequence"/>
</dbReference>
<dbReference type="WBParaSite" id="EVEC_0000811201-mRNA-1">
    <property type="protein sequence ID" value="EVEC_0000811201-mRNA-1"/>
    <property type="gene ID" value="EVEC_0000811201"/>
</dbReference>
<name>A0A0N4VC33_ENTVE</name>
<dbReference type="EMBL" id="UXUI01008998">
    <property type="protein sequence ID" value="VDD92846.1"/>
    <property type="molecule type" value="Genomic_DNA"/>
</dbReference>